<evidence type="ECO:0000256" key="9">
    <source>
        <dbReference type="ARBA" id="ARBA00045650"/>
    </source>
</evidence>
<comment type="similarity">
    <text evidence="1 11">Belongs to the short-chain dehydrogenases/reductases (SDR) family.</text>
</comment>
<evidence type="ECO:0000256" key="3">
    <source>
        <dbReference type="ARBA" id="ARBA00043812"/>
    </source>
</evidence>
<dbReference type="PANTHER" id="PTHR43086:SF3">
    <property type="entry name" value="NADP-DEPENDENT 3-HYDROXY ACID DEHYDROGENASE YDFG"/>
    <property type="match status" value="1"/>
</dbReference>
<name>A0A7Y9LBJ4_9ACTN</name>
<reference evidence="13 14" key="1">
    <citation type="submission" date="2020-07" db="EMBL/GenBank/DDBJ databases">
        <title>Sequencing the genomes of 1000 actinobacteria strains.</title>
        <authorList>
            <person name="Klenk H.-P."/>
        </authorList>
    </citation>
    <scope>NUCLEOTIDE SEQUENCE [LARGE SCALE GENOMIC DNA]</scope>
    <source>
        <strain evidence="13 14">DSM 22083</strain>
    </source>
</reference>
<dbReference type="PRINTS" id="PR00081">
    <property type="entry name" value="GDHRDH"/>
</dbReference>
<evidence type="ECO:0000256" key="10">
    <source>
        <dbReference type="ARBA" id="ARBA00047274"/>
    </source>
</evidence>
<dbReference type="EMBL" id="JACCBU010000001">
    <property type="protein sequence ID" value="NYE71792.1"/>
    <property type="molecule type" value="Genomic_DNA"/>
</dbReference>
<comment type="catalytic activity">
    <reaction evidence="3">
        <text>L-allo-threonine + NADP(+) = aminoacetone + CO2 + NADPH</text>
        <dbReference type="Rhea" id="RHEA:43524"/>
        <dbReference type="ChEBI" id="CHEBI:16526"/>
        <dbReference type="ChEBI" id="CHEBI:57783"/>
        <dbReference type="ChEBI" id="CHEBI:58320"/>
        <dbReference type="ChEBI" id="CHEBI:58349"/>
        <dbReference type="ChEBI" id="CHEBI:58585"/>
        <dbReference type="EC" id="1.1.1.381"/>
    </reaction>
</comment>
<dbReference type="Proteomes" id="UP000569914">
    <property type="component" value="Unassembled WGS sequence"/>
</dbReference>
<dbReference type="AlphaFoldDB" id="A0A7Y9LBJ4"/>
<dbReference type="InterPro" id="IPR036291">
    <property type="entry name" value="NAD(P)-bd_dom_sf"/>
</dbReference>
<organism evidence="13 14">
    <name type="scientific">Microlunatus parietis</name>
    <dbReference type="NCBI Taxonomy" id="682979"/>
    <lineage>
        <taxon>Bacteria</taxon>
        <taxon>Bacillati</taxon>
        <taxon>Actinomycetota</taxon>
        <taxon>Actinomycetes</taxon>
        <taxon>Propionibacteriales</taxon>
        <taxon>Propionibacteriaceae</taxon>
        <taxon>Microlunatus</taxon>
    </lineage>
</organism>
<evidence type="ECO:0000313" key="14">
    <source>
        <dbReference type="Proteomes" id="UP000569914"/>
    </source>
</evidence>
<dbReference type="InterPro" id="IPR002347">
    <property type="entry name" value="SDR_fam"/>
</dbReference>
<evidence type="ECO:0000256" key="7">
    <source>
        <dbReference type="ARBA" id="ARBA00044271"/>
    </source>
</evidence>
<proteinExistence type="inferred from homology"/>
<gene>
    <name evidence="13" type="ORF">BKA15_003121</name>
</gene>
<evidence type="ECO:0000256" key="5">
    <source>
        <dbReference type="ARBA" id="ARBA00044059"/>
    </source>
</evidence>
<dbReference type="PIRSF" id="PIRSF000126">
    <property type="entry name" value="11-beta-HSD1"/>
    <property type="match status" value="1"/>
</dbReference>
<evidence type="ECO:0000256" key="6">
    <source>
        <dbReference type="ARBA" id="ARBA00044065"/>
    </source>
</evidence>
<keyword evidence="2" id="KW-0560">Oxidoreductase</keyword>
<dbReference type="InterPro" id="IPR057326">
    <property type="entry name" value="KR_dom"/>
</dbReference>
<evidence type="ECO:0000256" key="4">
    <source>
        <dbReference type="ARBA" id="ARBA00044050"/>
    </source>
</evidence>
<evidence type="ECO:0000313" key="13">
    <source>
        <dbReference type="EMBL" id="NYE71792.1"/>
    </source>
</evidence>
<sequence>MSTSDGITAAGGWAVITGATGGLGASFARALAGEGRNVLLVGRNETALDGLATELTDRFRVSARPLVADLAEPSAVSDLVKQLNELDIDLLINNAGFAQHGPYEALDPAGQHDQLQVCVVALADLAQGIAPQLVRRGRGGMINVASTAAFQPTPYLAAYAASKAFVLSFSQALHDELQGKGVTVTALCPGPVMTGFWDQVGSTDAAFGQRLTADRVVAQGLDGFRRGQAVVVPGWRNLITAQANRIIPRRLAVKIAGLAVRPRGRA</sequence>
<dbReference type="GO" id="GO:0035527">
    <property type="term" value="F:3-hydroxypropionate dehydrogenase (NADP+) activity"/>
    <property type="evidence" value="ECO:0007669"/>
    <property type="project" value="UniProtKB-EC"/>
</dbReference>
<dbReference type="EC" id="1.1.1.298" evidence="4"/>
<evidence type="ECO:0000256" key="8">
    <source>
        <dbReference type="ARBA" id="ARBA00044349"/>
    </source>
</evidence>
<dbReference type="RefSeq" id="WP_179752182.1">
    <property type="nucleotide sequence ID" value="NZ_JACCBU010000001.1"/>
</dbReference>
<feature type="domain" description="Ketoreductase" evidence="12">
    <location>
        <begin position="12"/>
        <end position="196"/>
    </location>
</feature>
<keyword evidence="14" id="KW-1185">Reference proteome</keyword>
<protein>
    <recommendedName>
        <fullName evidence="6">NADP-dependent 3-hydroxy acid dehydrogenase YdfG</fullName>
        <ecNumber evidence="4">1.1.1.298</ecNumber>
        <ecNumber evidence="5">1.1.1.381</ecNumber>
    </recommendedName>
    <alternativeName>
        <fullName evidence="8">L-allo-threonine dehydrogenase</fullName>
    </alternativeName>
    <alternativeName>
        <fullName evidence="7">Malonic semialdehyde reductase</fullName>
    </alternativeName>
</protein>
<dbReference type="EC" id="1.1.1.381" evidence="5"/>
<evidence type="ECO:0000256" key="2">
    <source>
        <dbReference type="ARBA" id="ARBA00023002"/>
    </source>
</evidence>
<dbReference type="InterPro" id="IPR020904">
    <property type="entry name" value="Sc_DH/Rdtase_CS"/>
</dbReference>
<dbReference type="PROSITE" id="PS00061">
    <property type="entry name" value="ADH_SHORT"/>
    <property type="match status" value="1"/>
</dbReference>
<dbReference type="PRINTS" id="PR00080">
    <property type="entry name" value="SDRFAMILY"/>
</dbReference>
<dbReference type="Pfam" id="PF00106">
    <property type="entry name" value="adh_short"/>
    <property type="match status" value="1"/>
</dbReference>
<evidence type="ECO:0000259" key="12">
    <source>
        <dbReference type="SMART" id="SM00822"/>
    </source>
</evidence>
<comment type="catalytic activity">
    <reaction evidence="10">
        <text>3-hydroxypropanoate + NADP(+) = 3-oxopropanoate + NADPH + H(+)</text>
        <dbReference type="Rhea" id="RHEA:26438"/>
        <dbReference type="ChEBI" id="CHEBI:15378"/>
        <dbReference type="ChEBI" id="CHEBI:16510"/>
        <dbReference type="ChEBI" id="CHEBI:33190"/>
        <dbReference type="ChEBI" id="CHEBI:57783"/>
        <dbReference type="ChEBI" id="CHEBI:58349"/>
        <dbReference type="EC" id="1.1.1.298"/>
    </reaction>
</comment>
<accession>A0A7Y9LBJ4</accession>
<comment type="caution">
    <text evidence="13">The sequence shown here is derived from an EMBL/GenBank/DDBJ whole genome shotgun (WGS) entry which is preliminary data.</text>
</comment>
<comment type="function">
    <text evidence="9">NADP-dependent dehydrogenase with broad substrate specificity acting on 3-hydroxy acids. Catalyzes the NADP-dependent oxidation of L-allo-threonine to L-2-amino-3-keto-butyrate, which is spontaneously decarboxylated into aminoacetone. Also acts on D-threonine, L-serine, D-serine, D-3-hydroxyisobutyrate, L-3-hydroxyisobutyrate, D-glycerate and L-glycerate. Able to catalyze the reduction of the malonic semialdehyde to 3-hydroxypropionic acid. YdfG is apparently supplementing RutE, the presumed malonic semialdehyde reductase involved in pyrimidine degradation since both are able to detoxify malonic semialdehyde.</text>
</comment>
<evidence type="ECO:0000256" key="11">
    <source>
        <dbReference type="RuleBase" id="RU000363"/>
    </source>
</evidence>
<evidence type="ECO:0000256" key="1">
    <source>
        <dbReference type="ARBA" id="ARBA00006484"/>
    </source>
</evidence>
<dbReference type="Gene3D" id="3.40.50.720">
    <property type="entry name" value="NAD(P)-binding Rossmann-like Domain"/>
    <property type="match status" value="1"/>
</dbReference>
<dbReference type="PANTHER" id="PTHR43086">
    <property type="entry name" value="VERY-LONG-CHAIN 3-OXOOACYL-COA REDUCTASE"/>
    <property type="match status" value="1"/>
</dbReference>
<dbReference type="SUPFAM" id="SSF51735">
    <property type="entry name" value="NAD(P)-binding Rossmann-fold domains"/>
    <property type="match status" value="1"/>
</dbReference>
<dbReference type="SMART" id="SM00822">
    <property type="entry name" value="PKS_KR"/>
    <property type="match status" value="1"/>
</dbReference>